<proteinExistence type="predicted"/>
<gene>
    <name evidence="2" type="ORF">NJQ99_03050</name>
</gene>
<dbReference type="AlphaFoldDB" id="A0A9J6PH05"/>
<name>A0A9J6PH05_9PROT</name>
<dbReference type="EMBL" id="JAMZFT010000001">
    <property type="protein sequence ID" value="MCP1335378.1"/>
    <property type="molecule type" value="Genomic_DNA"/>
</dbReference>
<evidence type="ECO:0000313" key="3">
    <source>
        <dbReference type="Proteomes" id="UP001055804"/>
    </source>
</evidence>
<keyword evidence="1" id="KW-0472">Membrane</keyword>
<keyword evidence="1" id="KW-0812">Transmembrane</keyword>
<protein>
    <submittedName>
        <fullName evidence="2">FixH family protein</fullName>
    </submittedName>
</protein>
<keyword evidence="1" id="KW-1133">Transmembrane helix</keyword>
<accession>A0A9J6PH05</accession>
<evidence type="ECO:0000313" key="2">
    <source>
        <dbReference type="EMBL" id="MCP1335378.1"/>
    </source>
</evidence>
<organism evidence="2 3">
    <name type="scientific">Futiania mangrovi</name>
    <dbReference type="NCBI Taxonomy" id="2959716"/>
    <lineage>
        <taxon>Bacteria</taxon>
        <taxon>Pseudomonadati</taxon>
        <taxon>Pseudomonadota</taxon>
        <taxon>Alphaproteobacteria</taxon>
        <taxon>Futianiales</taxon>
        <taxon>Futianiaceae</taxon>
        <taxon>Futiania</taxon>
    </lineage>
</organism>
<dbReference type="Proteomes" id="UP001055804">
    <property type="component" value="Unassembled WGS sequence"/>
</dbReference>
<evidence type="ECO:0000256" key="1">
    <source>
        <dbReference type="SAM" id="Phobius"/>
    </source>
</evidence>
<dbReference type="Pfam" id="PF05751">
    <property type="entry name" value="FixH"/>
    <property type="match status" value="1"/>
</dbReference>
<keyword evidence="3" id="KW-1185">Reference proteome</keyword>
<comment type="caution">
    <text evidence="2">The sequence shown here is derived from an EMBL/GenBank/DDBJ whole genome shotgun (WGS) entry which is preliminary data.</text>
</comment>
<dbReference type="InterPro" id="IPR008620">
    <property type="entry name" value="FixH"/>
</dbReference>
<sequence>MAENGTGGFRITGRHVLFGMIGAFSVIFIVNGIFLTKAIQTFPGLETQAGYKYGLKFNERIAEAERQAALDLNLGLETAELGPGRYQFVVAAQDHAGTGVALRKVEARLMRPADTSHDVALTLTPAGGAGRFSAAADVPLRGQWDFTLAAETADGAPVTLRRRIWLD</sequence>
<feature type="transmembrane region" description="Helical" evidence="1">
    <location>
        <begin position="16"/>
        <end position="35"/>
    </location>
</feature>
<reference evidence="2" key="1">
    <citation type="submission" date="2022-06" db="EMBL/GenBank/DDBJ databases">
        <title>Isolation and Genomics of Futiania mangrovii gen. nov., sp. nov., a Rare and Metabolically-versatile member in the Class Alphaproteobacteria.</title>
        <authorList>
            <person name="Liu L."/>
            <person name="Huang W.-C."/>
            <person name="Pan J."/>
            <person name="Li J."/>
            <person name="Huang Y."/>
            <person name="Du H."/>
            <person name="Liu Y."/>
            <person name="Li M."/>
        </authorList>
    </citation>
    <scope>NUCLEOTIDE SEQUENCE</scope>
    <source>
        <strain evidence="2">FT118</strain>
    </source>
</reference>
<dbReference type="RefSeq" id="WP_269331324.1">
    <property type="nucleotide sequence ID" value="NZ_JAMZFT010000001.1"/>
</dbReference>